<dbReference type="SUPFAM" id="SSF52540">
    <property type="entry name" value="P-loop containing nucleoside triphosphate hydrolases"/>
    <property type="match status" value="1"/>
</dbReference>
<proteinExistence type="predicted"/>
<dbReference type="Gene3D" id="3.40.50.300">
    <property type="entry name" value="P-loop containing nucleotide triphosphate hydrolases"/>
    <property type="match status" value="1"/>
</dbReference>
<sequence>MYSKRKGTSGICGQLYESKLISLLYFRALRDTRIEDFQLASNVDNIGAFDDIYFKARVKGLNKPVLVFIQAKHKENENQTLKNDLVTYFESYLKIRRMFNSNNNDLLLADSFDDTECLFVIYTTARDEYDDDSEVECYFSSHLNDLIGTPRGTAKQPYKNENNIDFLTKIIIKEQVTSLAERIAKFILGEGNSQMMLTDDLIMRYHIILGQKVFEVSDIKPNGQRIAFFRNEFFNTNEEYLVAFKNILFRDILKKRKIKHDDIKHLLSDFISVPTDTTRLSRLIGTVIRYNDGQLEVVKEYSKDIIQSLDWGNIPLSIVNEAVALAAKDVLLSRNFHVPAAFSNKDLTLSGSDAKKEGRLKYISSKIIDLLHQCDSNNIVTVDDSLEKGLLQLNGGIAGAVGNIFVLDDETKLMKITDNCDLLGDLAKKLLANIREKCCNLHKYRFCFKIYKFPKLTLDCSQFEENIARDFLKKLLFYSNQADENSVELILKNEIELYQHGHPNHFKAKTDAIFAKYHDVIQKWWKQPNQAMYLTREPDLFNHAINNIIRDPLMSSLNVTYMSKIKHCNYTFSEDAVESLRLQDQLSNTLIIITENSVMTVLKVVQYFKNNEHIILDFEYIVNLPESDRNALLTELRNTNDDRVFIFLFEQTQNSRSENNISEIAKAIKNNKTIIVTNELSVKISKKYFPEADNIICDKKVGLVNMSQESQKIILENARVIFQGIVVPLNFLVDDESMMIVAGVILGPIINGEAIEVGKLTVDRNYDEIKYLYVHRRVTFSKYFNRMFVHNLNDITHDVVLLTAEPGMGKSTLLSHLSVKTKEVYPEIWIVRINLLEYSRQFSQWKEAKTAIDILETLKFLCQVVIRDKFRKENNIQIVLEDKNDSVYLKHCTGDQWIVFELKLFLHFYNKRKMIFLFDGFDEICPHYTSEVINCLKSIRNDPRKQRMWITSRSYNEVKIILLQEFGSSYNIDYFLYAETEEYLQNYLNFNFRLDELNNAQLKNVEKFLKYMVEGKDITVLSEALPQRPLHRVYNSASKYLLDKISHVTIPSWTHNLTNVDISCIKSLSDLFASIYYENKNEYGKDNRCGNPLYLFLAAYYFVDNIKNYTTETKGWDLEMHLSTFYEWFLKTTIKKRYQEKNKMDIYNPDIISAYDKDLADSVARYKKLAAYAIFRRRKNREIFNSKDLEEIKDWIKFIEKGGEKTGIIYSVANEIPIFIHMTFTENFAVEYICDCLKNEKDQNAVIPWIKFIIHVFFSKSCSLSLKNMLDLKLKFDETLISVLNKHNDVLFNSLMKKISKSKFLKCLRYNDSYLMECSSFNPLPYADYSSMEHFMRLLSFTLNKSNVNEFLKMVNQTKLLPVAIGNGYSKLPALVFDLIRKYDKTQLKPVLLQNFSYLSPSMNFDEMKIDEILKHIHDGFLEGCAKT</sequence>
<evidence type="ECO:0000313" key="1">
    <source>
        <dbReference type="EMBL" id="KAJ8726138.1"/>
    </source>
</evidence>
<name>A0AAD7YR59_MYTSE</name>
<dbReference type="Proteomes" id="UP001231518">
    <property type="component" value="Chromosome 10"/>
</dbReference>
<accession>A0AAD7YR59</accession>
<gene>
    <name evidence="1" type="ORF">PYW07_000836</name>
</gene>
<dbReference type="EMBL" id="JARGEI010000009">
    <property type="protein sequence ID" value="KAJ8726138.1"/>
    <property type="molecule type" value="Genomic_DNA"/>
</dbReference>
<evidence type="ECO:0008006" key="3">
    <source>
        <dbReference type="Google" id="ProtNLM"/>
    </source>
</evidence>
<reference evidence="1" key="1">
    <citation type="submission" date="2023-03" db="EMBL/GenBank/DDBJ databases">
        <title>Chromosome-level genomes of two armyworms, Mythimna separata and Mythimna loreyi, provide insights into the biosynthesis and reception of sex pheromones.</title>
        <authorList>
            <person name="Zhao H."/>
        </authorList>
    </citation>
    <scope>NUCLEOTIDE SEQUENCE</scope>
    <source>
        <strain evidence="1">BeijingLab</strain>
        <tissue evidence="1">Pupa</tissue>
    </source>
</reference>
<keyword evidence="2" id="KW-1185">Reference proteome</keyword>
<evidence type="ECO:0000313" key="2">
    <source>
        <dbReference type="Proteomes" id="UP001231518"/>
    </source>
</evidence>
<organism evidence="1 2">
    <name type="scientific">Mythimna separata</name>
    <name type="common">Oriental armyworm</name>
    <name type="synonym">Pseudaletia separata</name>
    <dbReference type="NCBI Taxonomy" id="271217"/>
    <lineage>
        <taxon>Eukaryota</taxon>
        <taxon>Metazoa</taxon>
        <taxon>Ecdysozoa</taxon>
        <taxon>Arthropoda</taxon>
        <taxon>Hexapoda</taxon>
        <taxon>Insecta</taxon>
        <taxon>Pterygota</taxon>
        <taxon>Neoptera</taxon>
        <taxon>Endopterygota</taxon>
        <taxon>Lepidoptera</taxon>
        <taxon>Glossata</taxon>
        <taxon>Ditrysia</taxon>
        <taxon>Noctuoidea</taxon>
        <taxon>Noctuidae</taxon>
        <taxon>Noctuinae</taxon>
        <taxon>Hadenini</taxon>
        <taxon>Mythimna</taxon>
    </lineage>
</organism>
<comment type="caution">
    <text evidence="1">The sequence shown here is derived from an EMBL/GenBank/DDBJ whole genome shotgun (WGS) entry which is preliminary data.</text>
</comment>
<dbReference type="InterPro" id="IPR027417">
    <property type="entry name" value="P-loop_NTPase"/>
</dbReference>
<protein>
    <recommendedName>
        <fullName evidence="3">NACHT domain-containing protein</fullName>
    </recommendedName>
</protein>